<reference evidence="2 3" key="2">
    <citation type="submission" date="2018-12" db="EMBL/GenBank/DDBJ databases">
        <title>Genomic insights into the evolutionary origins and pathogenicity of five Vibrio parahaemolyticus strains isolated from the shrimp with acute hepatopancreatic necrosis disease (AHPND).</title>
        <authorList>
            <person name="Yang Q."/>
            <person name="Dong X."/>
            <person name="Xie G."/>
            <person name="Fu S."/>
            <person name="Zou P."/>
            <person name="Sun J."/>
            <person name="Wang Y."/>
            <person name="Huang J."/>
        </authorList>
    </citation>
    <scope>NUCLEOTIDE SEQUENCE [LARGE SCALE GENOMIC DNA]</scope>
    <source>
        <strain evidence="2 3">20160303005-1</strain>
    </source>
</reference>
<sequence length="33" mass="3702">MDFKTLASSGAVFVNQVMRPERNISRPFGFSVI</sequence>
<proteinExistence type="predicted"/>
<organism evidence="1">
    <name type="scientific">Vibrio parahaemolyticus</name>
    <dbReference type="NCBI Taxonomy" id="670"/>
    <lineage>
        <taxon>Bacteria</taxon>
        <taxon>Pseudomonadati</taxon>
        <taxon>Pseudomonadota</taxon>
        <taxon>Gammaproteobacteria</taxon>
        <taxon>Vibrionales</taxon>
        <taxon>Vibrionaceae</taxon>
        <taxon>Vibrio</taxon>
    </lineage>
</organism>
<evidence type="ECO:0000313" key="1">
    <source>
        <dbReference type="EMBL" id="HAS6676915.1"/>
    </source>
</evidence>
<protein>
    <submittedName>
        <fullName evidence="1">Uncharacterized protein</fullName>
    </submittedName>
</protein>
<gene>
    <name evidence="2" type="ORF">EHC69_19075</name>
    <name evidence="1" type="ORF">I7278_08845</name>
</gene>
<reference evidence="1" key="3">
    <citation type="submission" date="2019-12" db="EMBL/GenBank/DDBJ databases">
        <authorList>
            <consortium name="NCBI Pathogen Detection Project"/>
        </authorList>
    </citation>
    <scope>NUCLEOTIDE SEQUENCE</scope>
    <source>
        <strain evidence="1">1930</strain>
    </source>
</reference>
<evidence type="ECO:0000313" key="2">
    <source>
        <dbReference type="EMBL" id="QHH11411.1"/>
    </source>
</evidence>
<dbReference type="EMBL" id="CP034299">
    <property type="protein sequence ID" value="QHH11411.1"/>
    <property type="molecule type" value="Genomic_DNA"/>
</dbReference>
<dbReference type="Proteomes" id="UP000464718">
    <property type="component" value="Chromosome ii"/>
</dbReference>
<evidence type="ECO:0000313" key="3">
    <source>
        <dbReference type="Proteomes" id="UP000464718"/>
    </source>
</evidence>
<name>A0A7Z2RQL7_VIBPH</name>
<accession>A0A7Z2RQL7</accession>
<dbReference type="AlphaFoldDB" id="A0A7Z2RQL7"/>
<dbReference type="EMBL" id="DACQKT010000003">
    <property type="protein sequence ID" value="HAS6676915.1"/>
    <property type="molecule type" value="Genomic_DNA"/>
</dbReference>
<reference evidence="1" key="1">
    <citation type="journal article" date="2018" name="Genome Biol.">
        <title>SKESA: strategic k-mer extension for scrupulous assemblies.</title>
        <authorList>
            <person name="Souvorov A."/>
            <person name="Agarwala R."/>
            <person name="Lipman D.J."/>
        </authorList>
    </citation>
    <scope>NUCLEOTIDE SEQUENCE</scope>
    <source>
        <strain evidence="1">1930</strain>
    </source>
</reference>
<dbReference type="Proteomes" id="UP000856022">
    <property type="component" value="Unassembled WGS sequence"/>
</dbReference>